<dbReference type="AlphaFoldDB" id="A0AAU7VTG3"/>
<proteinExistence type="predicted"/>
<dbReference type="InterPro" id="IPR024975">
    <property type="entry name" value="NOV_C"/>
</dbReference>
<sequence length="253" mass="27522">MHTWRESIIEALSALDGEGQYDEIYAEVAARRGALPPSWQAIVRRTIQQSSSDSAAFIAGNGDVFYSTDGLGRGRWGLRLRPPALVGMDTFVGQWAGLGQGLVSNSVVRSAIEMHAVTAAVAYYESLGARDVEEVGKPYDLRMTLEGREAHVEVKGSTRTVQAVTLTRNEVLHARSTIVTQLVVVDQIELQTDHEGLITTSGGRMRIWQAWAPSDESLTATVYQHTLPLSSGAGGPKILQLPRYEGPVTAMME</sequence>
<protein>
    <submittedName>
        <fullName evidence="2">DUF3883 domain-containing protein</fullName>
    </submittedName>
</protein>
<organism evidence="2">
    <name type="scientific">Microbacterium sp. A8/3-1</name>
    <dbReference type="NCBI Taxonomy" id="3160749"/>
    <lineage>
        <taxon>Bacteria</taxon>
        <taxon>Bacillati</taxon>
        <taxon>Actinomycetota</taxon>
        <taxon>Actinomycetes</taxon>
        <taxon>Micrococcales</taxon>
        <taxon>Microbacteriaceae</taxon>
        <taxon>Microbacterium</taxon>
    </lineage>
</organism>
<reference evidence="2" key="1">
    <citation type="submission" date="2024-06" db="EMBL/GenBank/DDBJ databases">
        <title>Draft genome sequence of Microbacterium sp. strain A8/3-1, isolated from Oxytropis tragacanthoides Fisch. ex DC. Root nodules in the Altai region of Russia.</title>
        <authorList>
            <person name="Sazanova A."/>
            <person name="Guro P."/>
            <person name="Kuznetsova I."/>
            <person name="Belimov A."/>
            <person name="Safronova V."/>
        </authorList>
    </citation>
    <scope>NUCLEOTIDE SEQUENCE</scope>
    <source>
        <strain evidence="2">A8/3-1</strain>
    </source>
</reference>
<dbReference type="Pfam" id="PF13020">
    <property type="entry name" value="NOV_C"/>
    <property type="match status" value="1"/>
</dbReference>
<dbReference type="EMBL" id="CP158357">
    <property type="protein sequence ID" value="XBX76892.1"/>
    <property type="molecule type" value="Genomic_DNA"/>
</dbReference>
<evidence type="ECO:0000259" key="1">
    <source>
        <dbReference type="Pfam" id="PF13020"/>
    </source>
</evidence>
<gene>
    <name evidence="2" type="ORF">ABS642_13320</name>
</gene>
<evidence type="ECO:0000313" key="2">
    <source>
        <dbReference type="EMBL" id="XBX76892.1"/>
    </source>
</evidence>
<feature type="domain" description="Protein NO VEIN C-terminal" evidence="1">
    <location>
        <begin position="113"/>
        <end position="175"/>
    </location>
</feature>
<accession>A0AAU7VTG3</accession>
<name>A0AAU7VTG3_9MICO</name>
<dbReference type="RefSeq" id="WP_350350466.1">
    <property type="nucleotide sequence ID" value="NZ_CP158357.1"/>
</dbReference>